<dbReference type="AlphaFoldDB" id="A0A922AJK7"/>
<feature type="non-terminal residue" evidence="1">
    <location>
        <position position="1"/>
    </location>
</feature>
<name>A0A922AJK7_CARIL</name>
<evidence type="ECO:0000313" key="1">
    <source>
        <dbReference type="EMBL" id="KAG6679053.1"/>
    </source>
</evidence>
<accession>A0A922AJK7</accession>
<evidence type="ECO:0000313" key="2">
    <source>
        <dbReference type="Proteomes" id="UP000811246"/>
    </source>
</evidence>
<proteinExistence type="predicted"/>
<reference evidence="1" key="1">
    <citation type="submission" date="2021-01" db="EMBL/GenBank/DDBJ databases">
        <authorList>
            <person name="Lovell J.T."/>
            <person name="Bentley N."/>
            <person name="Bhattarai G."/>
            <person name="Jenkins J.W."/>
            <person name="Sreedasyam A."/>
            <person name="Alarcon Y."/>
            <person name="Bock C."/>
            <person name="Boston L."/>
            <person name="Carlson J."/>
            <person name="Cervantes K."/>
            <person name="Clermont K."/>
            <person name="Krom N."/>
            <person name="Kubenka K."/>
            <person name="Mamidi S."/>
            <person name="Mattison C."/>
            <person name="Monteros M."/>
            <person name="Pisani C."/>
            <person name="Plott C."/>
            <person name="Rajasekar S."/>
            <person name="Rhein H.S."/>
            <person name="Rohla C."/>
            <person name="Song M."/>
            <person name="Hilaire R.S."/>
            <person name="Shu S."/>
            <person name="Wells L."/>
            <person name="Wang X."/>
            <person name="Webber J."/>
            <person name="Heerema R.J."/>
            <person name="Klein P."/>
            <person name="Conner P."/>
            <person name="Grauke L."/>
            <person name="Grimwood J."/>
            <person name="Schmutz J."/>
            <person name="Randall J.J."/>
        </authorList>
    </citation>
    <scope>NUCLEOTIDE SEQUENCE</scope>
    <source>
        <tissue evidence="1">Leaf</tissue>
    </source>
</reference>
<dbReference type="Proteomes" id="UP000811246">
    <property type="component" value="Chromosome 14"/>
</dbReference>
<organism evidence="1 2">
    <name type="scientific">Carya illinoinensis</name>
    <name type="common">Pecan</name>
    <dbReference type="NCBI Taxonomy" id="32201"/>
    <lineage>
        <taxon>Eukaryota</taxon>
        <taxon>Viridiplantae</taxon>
        <taxon>Streptophyta</taxon>
        <taxon>Embryophyta</taxon>
        <taxon>Tracheophyta</taxon>
        <taxon>Spermatophyta</taxon>
        <taxon>Magnoliopsida</taxon>
        <taxon>eudicotyledons</taxon>
        <taxon>Gunneridae</taxon>
        <taxon>Pentapetalae</taxon>
        <taxon>rosids</taxon>
        <taxon>fabids</taxon>
        <taxon>Fagales</taxon>
        <taxon>Juglandaceae</taxon>
        <taxon>Carya</taxon>
    </lineage>
</organism>
<dbReference type="EMBL" id="CM031838">
    <property type="protein sequence ID" value="KAG6679053.1"/>
    <property type="molecule type" value="Genomic_DNA"/>
</dbReference>
<sequence>ELEFLKALSVGTGPTKLLYDISKFYIDFISTRRSKKPKLGGIIPWKKFPPTNRISSVMQLPRLLGISPDNMFPEISNLPRFLRFPTSMGSGPVR</sequence>
<comment type="caution">
    <text evidence="1">The sequence shown here is derived from an EMBL/GenBank/DDBJ whole genome shotgun (WGS) entry which is preliminary data.</text>
</comment>
<protein>
    <submittedName>
        <fullName evidence="1">Uncharacterized protein</fullName>
    </submittedName>
</protein>
<gene>
    <name evidence="1" type="ORF">I3842_14G111600</name>
</gene>